<name>A0AC58QXD8_CAMBA</name>
<organism evidence="1 2">
    <name type="scientific">Camelus bactrianus</name>
    <name type="common">Bactrian camel</name>
    <dbReference type="NCBI Taxonomy" id="9837"/>
    <lineage>
        <taxon>Eukaryota</taxon>
        <taxon>Metazoa</taxon>
        <taxon>Chordata</taxon>
        <taxon>Craniata</taxon>
        <taxon>Vertebrata</taxon>
        <taxon>Euteleostomi</taxon>
        <taxon>Mammalia</taxon>
        <taxon>Eutheria</taxon>
        <taxon>Laurasiatheria</taxon>
        <taxon>Artiodactyla</taxon>
        <taxon>Tylopoda</taxon>
        <taxon>Camelidae</taxon>
        <taxon>Camelus</taxon>
    </lineage>
</organism>
<proteinExistence type="predicted"/>
<evidence type="ECO:0000313" key="1">
    <source>
        <dbReference type="Proteomes" id="UP001732780"/>
    </source>
</evidence>
<keyword evidence="1" id="KW-1185">Reference proteome</keyword>
<sequence length="329" mass="38435">MFSSDVIWRILFLFQICIGFMGNSLLFMLYMFIFLNQNQPTKPIDLICVHVTLLNVLAIIFRLLPHLVSSFGVSHFLDDVSCKAILFTYRVTWGLSICTTSLLSAFQAITISPSNSKWVWLKSKISTSIYPSFLSFWILNVLIYVHLIKSVKAYHNFTLVDSDYVTHYCQTKQFEHHHFIAYTTTIIIRDLLFVVLMMWSSVYTVNRLYKHHQRSQHLHSPSLSSQSSPEIKATHTILLLISCFIFYYFSDNFVAYFLFHTPEKNLQLERMTAMISSCYPTICPFVLMRNNKIVSKWTSSLLKMRIIFSWNAFNTRCYPQLPMAAEEPL</sequence>
<reference evidence="2" key="1">
    <citation type="submission" date="2025-08" db="UniProtKB">
        <authorList>
            <consortium name="RefSeq"/>
        </authorList>
    </citation>
    <scope>IDENTIFICATION</scope>
    <source>
        <tissue evidence="2">Blood</tissue>
    </source>
</reference>
<dbReference type="RefSeq" id="XP_074226945.1">
    <property type="nucleotide sequence ID" value="XM_074370844.1"/>
</dbReference>
<evidence type="ECO:0000313" key="2">
    <source>
        <dbReference type="RefSeq" id="XP_074226945.1"/>
    </source>
</evidence>
<dbReference type="Proteomes" id="UP001732780">
    <property type="component" value="Chromosome 9"/>
</dbReference>
<gene>
    <name evidence="2" type="primary">LOC141578696</name>
</gene>
<accession>A0AC58QXD8</accession>
<protein>
    <submittedName>
        <fullName evidence="2">Vomeronasal type-1 receptor 40-like</fullName>
    </submittedName>
</protein>